<evidence type="ECO:0000313" key="2">
    <source>
        <dbReference type="EMBL" id="PIW15587.1"/>
    </source>
</evidence>
<accession>A0A2M7G1J4</accession>
<dbReference type="EMBL" id="PFFQ01000050">
    <property type="protein sequence ID" value="PIW15587.1"/>
    <property type="molecule type" value="Genomic_DNA"/>
</dbReference>
<dbReference type="Proteomes" id="UP000231019">
    <property type="component" value="Unassembled WGS sequence"/>
</dbReference>
<gene>
    <name evidence="2" type="ORF">COW36_16695</name>
</gene>
<keyword evidence="1" id="KW-0812">Transmembrane</keyword>
<reference evidence="2 3" key="1">
    <citation type="submission" date="2017-09" db="EMBL/GenBank/DDBJ databases">
        <title>Depth-based differentiation of microbial function through sediment-hosted aquifers and enrichment of novel symbionts in the deep terrestrial subsurface.</title>
        <authorList>
            <person name="Probst A.J."/>
            <person name="Ladd B."/>
            <person name="Jarett J.K."/>
            <person name="Geller-Mcgrath D.E."/>
            <person name="Sieber C.M."/>
            <person name="Emerson J.B."/>
            <person name="Anantharaman K."/>
            <person name="Thomas B.C."/>
            <person name="Malmstrom R."/>
            <person name="Stieglmeier M."/>
            <person name="Klingl A."/>
            <person name="Woyke T."/>
            <person name="Ryan C.M."/>
            <person name="Banfield J.F."/>
        </authorList>
    </citation>
    <scope>NUCLEOTIDE SEQUENCE [LARGE SCALE GENOMIC DNA]</scope>
    <source>
        <strain evidence="2">CG17_big_fil_post_rev_8_21_14_2_50_48_46</strain>
    </source>
</reference>
<dbReference type="AlphaFoldDB" id="A0A2M7G1J4"/>
<protein>
    <submittedName>
        <fullName evidence="2">Uncharacterized protein</fullName>
    </submittedName>
</protein>
<feature type="transmembrane region" description="Helical" evidence="1">
    <location>
        <begin position="36"/>
        <end position="57"/>
    </location>
</feature>
<evidence type="ECO:0000256" key="1">
    <source>
        <dbReference type="SAM" id="Phobius"/>
    </source>
</evidence>
<name>A0A2M7G1J4_9BACT</name>
<sequence length="63" mass="6942">MAWILLLVAAVFGYISLSMFVAGFKEQDEAERMKLMRSGFGTLTLCLMGIVFAWYSLMGGTAP</sequence>
<keyword evidence="1" id="KW-0472">Membrane</keyword>
<keyword evidence="1" id="KW-1133">Transmembrane helix</keyword>
<proteinExistence type="predicted"/>
<evidence type="ECO:0000313" key="3">
    <source>
        <dbReference type="Proteomes" id="UP000231019"/>
    </source>
</evidence>
<feature type="transmembrane region" description="Helical" evidence="1">
    <location>
        <begin position="6"/>
        <end position="24"/>
    </location>
</feature>
<comment type="caution">
    <text evidence="2">The sequence shown here is derived from an EMBL/GenBank/DDBJ whole genome shotgun (WGS) entry which is preliminary data.</text>
</comment>
<organism evidence="2 3">
    <name type="scientific">bacterium (Candidatus Blackallbacteria) CG17_big_fil_post_rev_8_21_14_2_50_48_46</name>
    <dbReference type="NCBI Taxonomy" id="2014261"/>
    <lineage>
        <taxon>Bacteria</taxon>
        <taxon>Candidatus Blackallbacteria</taxon>
    </lineage>
</organism>